<keyword evidence="3" id="KW-1185">Reference proteome</keyword>
<feature type="compositionally biased region" description="Polar residues" evidence="1">
    <location>
        <begin position="303"/>
        <end position="316"/>
    </location>
</feature>
<organism evidence="2 3">
    <name type="scientific">Puccinia striiformis f. sp. tritici PST-78</name>
    <dbReference type="NCBI Taxonomy" id="1165861"/>
    <lineage>
        <taxon>Eukaryota</taxon>
        <taxon>Fungi</taxon>
        <taxon>Dikarya</taxon>
        <taxon>Basidiomycota</taxon>
        <taxon>Pucciniomycotina</taxon>
        <taxon>Pucciniomycetes</taxon>
        <taxon>Pucciniales</taxon>
        <taxon>Pucciniaceae</taxon>
        <taxon>Puccinia</taxon>
    </lineage>
</organism>
<accession>A0A0L0V9F3</accession>
<dbReference type="Proteomes" id="UP000054564">
    <property type="component" value="Unassembled WGS sequence"/>
</dbReference>
<sequence>MFAHPFWGCGRFWALLACSHYINHSIEGVRAHLAPFPLSKISPADWDATHDTINSLGPGHYWIVRTQHPGFIPVPNPAAGPNDDQFVKYPAALVATHLVPSCYRPTADSDKWWYVYHPKTLISTKVFLVDPLPASNSHVAPNSDPPLKSHWPLSSSQRLPPKATAISKLRADAPPFYPSVQKTSGLRGKEACEEIALTKNGNEHSEKTAPPIATELPNFPPSSGVTGAMLSQTHTPASLAPLLSRTGSAAGPSGVKTNAEVLKSLALGTARGSSRNVSHFKGFHPQDISTPEVDDKPPLDQILTKTGNPHGATQNEGIPDSVSGEEVYSVTEKLKQDEAFNQAPRYDSPSAITPNEEKSANVGTVSGAQESAHTSTLDAPESMERIHKEAGTVGCLYPVQPEDSIPDSVSGEEVYSVTEKLKQDEAFNQAPRYDSPSAITPNEEKSVNVGTVSGAQESAHTSTLDAPEFMERIHKEAGTVGCLYPVQPKDSKRTRQKGKSRYHKQPTRSQVKQTTNPQSNQDRFVQTQSLKTKVSDVSVDAITQNHTSLPLKTPPASELLDKSEGPGKDIELNKASFKTHDLNLEDAKSKGIDLNTTSDPNHHNQASYLSALQSQQKWRMLDTESSHLIKPSATENLHKEVVISESDKGARVIYNSQSSPSTSGQAGYSLEKMTPIDKHKNSKLVMNGEKGKQNEKTTTDQEGEYLALKGKSLIPLASKKKQRKKLRRENQKNSASNPQEEIPGTREQKNTNKLTLCKEEGIHIPSEEGVPNMDKDIYSKISLLLQTLKHNVKSIDNYSTSFKILLSENFQFVFRPRSDLLGDEIYPGIKSKTGIKFGFEIISNKKLKNKNIETANKKGINFNVGLNKSLRANKRLFTKETKEQNIDWNYIELLSIHLRIDDSSAHLPLVDMDLETYMQLRDMWKRDPKKFIALKLSFVGVIGIPEGLRRIKTMLKQAYEHTVVENWKAIKEVLIKQGELTDQEAKDIEESYKLSERFPKRIYTQKKDDLNQPKLRIELLVEILSSLGVFKSKRHERFPIESYISHNPLLNANCHASVDLESRIVTNGLEPRKLINALEIYKDTKFEKDPSKLAIQLSRLGGPYELILWENSAENQWILEPLGYNTPS</sequence>
<evidence type="ECO:0000313" key="3">
    <source>
        <dbReference type="Proteomes" id="UP000054564"/>
    </source>
</evidence>
<feature type="compositionally biased region" description="Polar residues" evidence="1">
    <location>
        <begin position="507"/>
        <end position="524"/>
    </location>
</feature>
<feature type="region of interest" description="Disordered" evidence="1">
    <location>
        <begin position="282"/>
        <end position="381"/>
    </location>
</feature>
<evidence type="ECO:0000256" key="1">
    <source>
        <dbReference type="SAM" id="MobiDB-lite"/>
    </source>
</evidence>
<feature type="compositionally biased region" description="Basic and acidic residues" evidence="1">
    <location>
        <begin position="743"/>
        <end position="752"/>
    </location>
</feature>
<feature type="region of interest" description="Disordered" evidence="1">
    <location>
        <begin position="483"/>
        <end position="524"/>
    </location>
</feature>
<evidence type="ECO:0000313" key="2">
    <source>
        <dbReference type="EMBL" id="KNE95908.1"/>
    </source>
</evidence>
<feature type="compositionally biased region" description="Basic residues" evidence="1">
    <location>
        <begin position="718"/>
        <end position="727"/>
    </location>
</feature>
<protein>
    <submittedName>
        <fullName evidence="2">Uncharacterized protein</fullName>
    </submittedName>
</protein>
<feature type="compositionally biased region" description="Polar residues" evidence="1">
    <location>
        <begin position="361"/>
        <end position="377"/>
    </location>
</feature>
<gene>
    <name evidence="2" type="ORF">PSTG_10825</name>
</gene>
<feature type="compositionally biased region" description="Basic and acidic residues" evidence="1">
    <location>
        <begin position="689"/>
        <end position="699"/>
    </location>
</feature>
<reference evidence="3" key="1">
    <citation type="submission" date="2014-03" db="EMBL/GenBank/DDBJ databases">
        <title>The Genome Sequence of Puccinia striiformis f. sp. tritici PST-78.</title>
        <authorList>
            <consortium name="The Broad Institute Genome Sequencing Platform"/>
            <person name="Cuomo C."/>
            <person name="Hulbert S."/>
            <person name="Chen X."/>
            <person name="Walker B."/>
            <person name="Young S.K."/>
            <person name="Zeng Q."/>
            <person name="Gargeya S."/>
            <person name="Fitzgerald M."/>
            <person name="Haas B."/>
            <person name="Abouelleil A."/>
            <person name="Alvarado L."/>
            <person name="Arachchi H.M."/>
            <person name="Berlin A.M."/>
            <person name="Chapman S.B."/>
            <person name="Goldberg J."/>
            <person name="Griggs A."/>
            <person name="Gujja S."/>
            <person name="Hansen M."/>
            <person name="Howarth C."/>
            <person name="Imamovic A."/>
            <person name="Larimer J."/>
            <person name="McCowan C."/>
            <person name="Montmayeur A."/>
            <person name="Murphy C."/>
            <person name="Neiman D."/>
            <person name="Pearson M."/>
            <person name="Priest M."/>
            <person name="Roberts A."/>
            <person name="Saif S."/>
            <person name="Shea T."/>
            <person name="Sisk P."/>
            <person name="Sykes S."/>
            <person name="Wortman J."/>
            <person name="Nusbaum C."/>
            <person name="Birren B."/>
        </authorList>
    </citation>
    <scope>NUCLEOTIDE SEQUENCE [LARGE SCALE GENOMIC DNA]</scope>
    <source>
        <strain evidence="3">race PST-78</strain>
    </source>
</reference>
<dbReference type="EMBL" id="AJIL01000090">
    <property type="protein sequence ID" value="KNE95908.1"/>
    <property type="molecule type" value="Genomic_DNA"/>
</dbReference>
<name>A0A0L0V9F3_9BASI</name>
<feature type="region of interest" description="Disordered" evidence="1">
    <location>
        <begin position="680"/>
        <end position="701"/>
    </location>
</feature>
<feature type="compositionally biased region" description="Basic residues" evidence="1">
    <location>
        <begin position="492"/>
        <end position="506"/>
    </location>
</feature>
<feature type="region of interest" description="Disordered" evidence="1">
    <location>
        <begin position="717"/>
        <end position="752"/>
    </location>
</feature>
<proteinExistence type="predicted"/>
<comment type="caution">
    <text evidence="2">The sequence shown here is derived from an EMBL/GenBank/DDBJ whole genome shotgun (WGS) entry which is preliminary data.</text>
</comment>
<dbReference type="AlphaFoldDB" id="A0A0L0V9F3"/>